<dbReference type="AlphaFoldDB" id="A0AAV1TVY2"/>
<dbReference type="EMBL" id="CAKLBY020000014">
    <property type="protein sequence ID" value="CAK7896473.1"/>
    <property type="molecule type" value="Genomic_DNA"/>
</dbReference>
<reference evidence="2" key="1">
    <citation type="submission" date="2024-01" db="EMBL/GenBank/DDBJ databases">
        <authorList>
            <person name="Webb A."/>
        </authorList>
    </citation>
    <scope>NUCLEOTIDE SEQUENCE</scope>
    <source>
        <strain evidence="2">Pm1</strain>
    </source>
</reference>
<evidence type="ECO:0000313" key="2">
    <source>
        <dbReference type="EMBL" id="CAK7926571.1"/>
    </source>
</evidence>
<accession>A0AAV1TVY2</accession>
<gene>
    <name evidence="2" type="ORF">PM001_LOCUS11721</name>
    <name evidence="1" type="ORF">PM001_LOCUS1246</name>
</gene>
<name>A0AAV1TVY2_9STRA</name>
<dbReference type="EMBL" id="CAKLBY020000101">
    <property type="protein sequence ID" value="CAK7926571.1"/>
    <property type="molecule type" value="Genomic_DNA"/>
</dbReference>
<evidence type="ECO:0000313" key="3">
    <source>
        <dbReference type="Proteomes" id="UP001162060"/>
    </source>
</evidence>
<proteinExistence type="predicted"/>
<organism evidence="2 3">
    <name type="scientific">Peronospora matthiolae</name>
    <dbReference type="NCBI Taxonomy" id="2874970"/>
    <lineage>
        <taxon>Eukaryota</taxon>
        <taxon>Sar</taxon>
        <taxon>Stramenopiles</taxon>
        <taxon>Oomycota</taxon>
        <taxon>Peronosporomycetes</taxon>
        <taxon>Peronosporales</taxon>
        <taxon>Peronosporaceae</taxon>
        <taxon>Peronospora</taxon>
    </lineage>
</organism>
<sequence length="65" mass="7816">MSQRWAATGRRPLKYEFHVLTKPDESRVYDWLDLSRSACQPTHRQILWSRQKTTVERENVTVTVR</sequence>
<dbReference type="Proteomes" id="UP001162060">
    <property type="component" value="Unassembled WGS sequence"/>
</dbReference>
<protein>
    <submittedName>
        <fullName evidence="2">Uncharacterized protein</fullName>
    </submittedName>
</protein>
<comment type="caution">
    <text evidence="2">The sequence shown here is derived from an EMBL/GenBank/DDBJ whole genome shotgun (WGS) entry which is preliminary data.</text>
</comment>
<evidence type="ECO:0000313" key="1">
    <source>
        <dbReference type="EMBL" id="CAK7896473.1"/>
    </source>
</evidence>